<dbReference type="EMBL" id="FPKH01000003">
    <property type="protein sequence ID" value="SFX80988.1"/>
    <property type="molecule type" value="Genomic_DNA"/>
</dbReference>
<evidence type="ECO:0000256" key="1">
    <source>
        <dbReference type="ARBA" id="ARBA00008520"/>
    </source>
</evidence>
<dbReference type="InterPro" id="IPR006311">
    <property type="entry name" value="TAT_signal"/>
</dbReference>
<comment type="subcellular location">
    <subcellularLocation>
        <location evidence="5">Periplasm</location>
    </subcellularLocation>
</comment>
<dbReference type="AlphaFoldDB" id="A0A031GFE6"/>
<feature type="signal peptide" evidence="5">
    <location>
        <begin position="1"/>
        <end position="34"/>
    </location>
</feature>
<evidence type="ECO:0000256" key="2">
    <source>
        <dbReference type="ARBA" id="ARBA00022448"/>
    </source>
</evidence>
<keyword evidence="3 5" id="KW-0762">Sugar transport</keyword>
<name>A0A031GFE6_9BURK</name>
<evidence type="ECO:0000256" key="4">
    <source>
        <dbReference type="ARBA" id="ARBA00022729"/>
    </source>
</evidence>
<dbReference type="GO" id="GO:0055052">
    <property type="term" value="C:ATP-binding cassette (ABC) transporter complex, substrate-binding subunit-containing"/>
    <property type="evidence" value="ECO:0007669"/>
    <property type="project" value="TreeGrafter"/>
</dbReference>
<dbReference type="RefSeq" id="WP_051991836.1">
    <property type="nucleotide sequence ID" value="NZ_FPKH01000003.1"/>
</dbReference>
<gene>
    <name evidence="6" type="ORF">SAMN03097694_3342</name>
</gene>
<keyword evidence="2 5" id="KW-0813">Transport</keyword>
<dbReference type="NCBIfam" id="NF007011">
    <property type="entry name" value="PRK09474.1"/>
    <property type="match status" value="1"/>
</dbReference>
<dbReference type="GO" id="GO:1901982">
    <property type="term" value="F:maltose binding"/>
    <property type="evidence" value="ECO:0007669"/>
    <property type="project" value="TreeGrafter"/>
</dbReference>
<dbReference type="Proteomes" id="UP000182489">
    <property type="component" value="Unassembled WGS sequence"/>
</dbReference>
<dbReference type="GO" id="GO:0042597">
    <property type="term" value="C:periplasmic space"/>
    <property type="evidence" value="ECO:0007669"/>
    <property type="project" value="UniProtKB-SubCell"/>
</dbReference>
<comment type="caution">
    <text evidence="6">The sequence shown here is derived from an EMBL/GenBank/DDBJ whole genome shotgun (WGS) entry which is preliminary data.</text>
</comment>
<keyword evidence="5" id="KW-0574">Periplasm</keyword>
<dbReference type="InterPro" id="IPR006059">
    <property type="entry name" value="SBP"/>
</dbReference>
<dbReference type="InterPro" id="IPR006060">
    <property type="entry name" value="Maltose/Cyclodextrin-bd"/>
</dbReference>
<dbReference type="SUPFAM" id="SSF53850">
    <property type="entry name" value="Periplasmic binding protein-like II"/>
    <property type="match status" value="1"/>
</dbReference>
<keyword evidence="4 5" id="KW-0732">Signal</keyword>
<dbReference type="Gene3D" id="3.40.190.10">
    <property type="entry name" value="Periplasmic binding protein-like II"/>
    <property type="match status" value="2"/>
</dbReference>
<accession>A0A031GFE6</accession>
<evidence type="ECO:0000256" key="5">
    <source>
        <dbReference type="RuleBase" id="RU365005"/>
    </source>
</evidence>
<dbReference type="Pfam" id="PF01547">
    <property type="entry name" value="SBP_bac_1"/>
    <property type="match status" value="1"/>
</dbReference>
<dbReference type="GO" id="GO:0015144">
    <property type="term" value="F:carbohydrate transmembrane transporter activity"/>
    <property type="evidence" value="ECO:0007669"/>
    <property type="project" value="InterPro"/>
</dbReference>
<comment type="function">
    <text evidence="5">Part of the ABC transporter complex MalEFGK involved in maltose/maltodextrin import. Binds maltose and higher maltodextrins.</text>
</comment>
<dbReference type="PANTHER" id="PTHR30061:SF50">
    <property type="entry name" value="MALTOSE_MALTODEXTRIN-BINDING PERIPLASMIC PROTEIN"/>
    <property type="match status" value="1"/>
</dbReference>
<feature type="chain" id="PRO_5044032826" description="Maltodextrin-binding protein" evidence="5">
    <location>
        <begin position="35"/>
        <end position="406"/>
    </location>
</feature>
<dbReference type="PRINTS" id="PR00181">
    <property type="entry name" value="MALTOSEBP"/>
</dbReference>
<evidence type="ECO:0000256" key="3">
    <source>
        <dbReference type="ARBA" id="ARBA00022597"/>
    </source>
</evidence>
<protein>
    <recommendedName>
        <fullName evidence="5">Maltodextrin-binding protein</fullName>
    </recommendedName>
</protein>
<organism evidence="6 7">
    <name type="scientific">Janthinobacterium lividum</name>
    <dbReference type="NCBI Taxonomy" id="29581"/>
    <lineage>
        <taxon>Bacteria</taxon>
        <taxon>Pseudomonadati</taxon>
        <taxon>Pseudomonadota</taxon>
        <taxon>Betaproteobacteria</taxon>
        <taxon>Burkholderiales</taxon>
        <taxon>Oxalobacteraceae</taxon>
        <taxon>Janthinobacterium</taxon>
    </lineage>
</organism>
<sequence>MSFTHPKRSFIKTTLIAAALAGIGNLAAVSMANAAEAGTLLIWINGDKGYKGLAKVGEEFTKKTGIKVVVEHPEDAPNKFQQAAAAGKGPDIWIWPHDRIGTWIDAGLLQPLTPSKEARAAILPLAWNAFTVSGKTWGYPISIEAVALVYNKDLVPTPPKTFEEIAALDKKLSAQGKKAILWDYTNTYFTWPLLGAGGGFPFEVKSDGRYDAAKTGVNNAGSQAGVNALMTLINSGAMPKGAGYAEMEAGFNQGKIAMMINGPWSWDNARKSKINFGVATIPTVAGKTATPFVGVLGAMISKASPNKDLATEFLENQMLQLNGLKTINADVPLGTPANKVLFAELKANPNIQATMESAQAGRPMPNNPEMGRFWSSMQSALENITQGRQTTKDGLDAAAKRITTAN</sequence>
<dbReference type="GO" id="GO:0042956">
    <property type="term" value="P:maltodextrin transmembrane transport"/>
    <property type="evidence" value="ECO:0007669"/>
    <property type="project" value="TreeGrafter"/>
</dbReference>
<dbReference type="PANTHER" id="PTHR30061">
    <property type="entry name" value="MALTOSE-BINDING PERIPLASMIC PROTEIN"/>
    <property type="match status" value="1"/>
</dbReference>
<proteinExistence type="inferred from homology"/>
<reference evidence="6 7" key="1">
    <citation type="submission" date="2016-11" db="EMBL/GenBank/DDBJ databases">
        <authorList>
            <person name="Varghese N."/>
            <person name="Submissions S."/>
        </authorList>
    </citation>
    <scope>NUCLEOTIDE SEQUENCE [LARGE SCALE GENOMIC DNA]</scope>
    <source>
        <strain evidence="6 7">NFR18</strain>
    </source>
</reference>
<dbReference type="PROSITE" id="PS51318">
    <property type="entry name" value="TAT"/>
    <property type="match status" value="1"/>
</dbReference>
<dbReference type="GO" id="GO:0015768">
    <property type="term" value="P:maltose transport"/>
    <property type="evidence" value="ECO:0007669"/>
    <property type="project" value="TreeGrafter"/>
</dbReference>
<evidence type="ECO:0000313" key="7">
    <source>
        <dbReference type="Proteomes" id="UP000182489"/>
    </source>
</evidence>
<evidence type="ECO:0000313" key="6">
    <source>
        <dbReference type="EMBL" id="SFX80988.1"/>
    </source>
</evidence>
<comment type="similarity">
    <text evidence="1 5">Belongs to the bacterial solute-binding protein 1 family.</text>
</comment>